<feature type="transmembrane region" description="Helical" evidence="1">
    <location>
        <begin position="12"/>
        <end position="35"/>
    </location>
</feature>
<dbReference type="GO" id="GO:0006508">
    <property type="term" value="P:proteolysis"/>
    <property type="evidence" value="ECO:0007669"/>
    <property type="project" value="UniProtKB-KW"/>
</dbReference>
<evidence type="ECO:0000259" key="2">
    <source>
        <dbReference type="Pfam" id="PF16491"/>
    </source>
</evidence>
<gene>
    <name evidence="4" type="primary">LOC108864703</name>
</gene>
<name>A0AAJ7L7K7_9ACAR</name>
<keyword evidence="1" id="KW-0812">Transmembrane</keyword>
<feature type="domain" description="CAAX prenyl protease 1 N-terminal" evidence="2">
    <location>
        <begin position="3"/>
        <end position="159"/>
    </location>
</feature>
<reference evidence="4" key="1">
    <citation type="submission" date="2025-08" db="UniProtKB">
        <authorList>
            <consortium name="RefSeq"/>
        </authorList>
    </citation>
    <scope>IDENTIFICATION</scope>
</reference>
<keyword evidence="1" id="KW-1133">Transmembrane helix</keyword>
<evidence type="ECO:0000313" key="3">
    <source>
        <dbReference type="Proteomes" id="UP000694867"/>
    </source>
</evidence>
<dbReference type="Pfam" id="PF16491">
    <property type="entry name" value="Peptidase_M48_N"/>
    <property type="match status" value="1"/>
</dbReference>
<keyword evidence="4" id="KW-0378">Hydrolase</keyword>
<feature type="non-terminal residue" evidence="4">
    <location>
        <position position="223"/>
    </location>
</feature>
<feature type="transmembrane region" description="Helical" evidence="1">
    <location>
        <begin position="133"/>
        <end position="150"/>
    </location>
</feature>
<organism evidence="3 4">
    <name type="scientific">Galendromus occidentalis</name>
    <name type="common">western predatory mite</name>
    <dbReference type="NCBI Taxonomy" id="34638"/>
    <lineage>
        <taxon>Eukaryota</taxon>
        <taxon>Metazoa</taxon>
        <taxon>Ecdysozoa</taxon>
        <taxon>Arthropoda</taxon>
        <taxon>Chelicerata</taxon>
        <taxon>Arachnida</taxon>
        <taxon>Acari</taxon>
        <taxon>Parasitiformes</taxon>
        <taxon>Mesostigmata</taxon>
        <taxon>Gamasina</taxon>
        <taxon>Phytoseioidea</taxon>
        <taxon>Phytoseiidae</taxon>
        <taxon>Typhlodrominae</taxon>
        <taxon>Galendromus</taxon>
    </lineage>
</organism>
<dbReference type="InterPro" id="IPR032456">
    <property type="entry name" value="Peptidase_M48_N"/>
</dbReference>
<sequence>MTRLYALEKNKFLLMKVAFTLLRDLIVTTFPIYHFVWTNTRHLVEASELDDRFNFVHNCVFGSAIALGNSLFHFPLEIYSTLYIETKYGFNQETPDEFLKHQLTTLIRSQLLICAAVTGFSLVSGILGNNAFLFIWIFISVSSVLFILLYPNCIAPMFDDFTSLPEGSLREKIECLARKLRFPLSGVLIAEGTKRMTHGDVYLLGLSVNKSVVLDKDFMYAVK</sequence>
<protein>
    <submittedName>
        <fullName evidence="4">CAAX prenyl protease 1 homolog</fullName>
    </submittedName>
</protein>
<dbReference type="GeneID" id="108864703"/>
<feature type="transmembrane region" description="Helical" evidence="1">
    <location>
        <begin position="55"/>
        <end position="74"/>
    </location>
</feature>
<keyword evidence="1" id="KW-0472">Membrane</keyword>
<keyword evidence="4" id="KW-0645">Protease</keyword>
<dbReference type="AlphaFoldDB" id="A0AAJ7L7K7"/>
<evidence type="ECO:0000256" key="1">
    <source>
        <dbReference type="SAM" id="Phobius"/>
    </source>
</evidence>
<dbReference type="Proteomes" id="UP000694867">
    <property type="component" value="Unplaced"/>
</dbReference>
<keyword evidence="3" id="KW-1185">Reference proteome</keyword>
<dbReference type="KEGG" id="goe:108864703"/>
<evidence type="ECO:0000313" key="4">
    <source>
        <dbReference type="RefSeq" id="XP_018496361.1"/>
    </source>
</evidence>
<dbReference type="PANTHER" id="PTHR10120">
    <property type="entry name" value="CAAX PRENYL PROTEASE 1"/>
    <property type="match status" value="1"/>
</dbReference>
<accession>A0AAJ7L7K7</accession>
<dbReference type="Gene3D" id="3.30.2010.10">
    <property type="entry name" value="Metalloproteases ('zincins'), catalytic domain"/>
    <property type="match status" value="1"/>
</dbReference>
<dbReference type="RefSeq" id="XP_018496361.1">
    <property type="nucleotide sequence ID" value="XM_018640845.1"/>
</dbReference>
<dbReference type="GO" id="GO:0008233">
    <property type="term" value="F:peptidase activity"/>
    <property type="evidence" value="ECO:0007669"/>
    <property type="project" value="UniProtKB-KW"/>
</dbReference>
<proteinExistence type="predicted"/>
<feature type="transmembrane region" description="Helical" evidence="1">
    <location>
        <begin position="109"/>
        <end position="127"/>
    </location>
</feature>